<evidence type="ECO:0000256" key="1">
    <source>
        <dbReference type="PROSITE-ProRule" id="PRU00325"/>
    </source>
</evidence>
<evidence type="ECO:0000256" key="2">
    <source>
        <dbReference type="SAM" id="MobiDB-lite"/>
    </source>
</evidence>
<dbReference type="PROSITE" id="PS50966">
    <property type="entry name" value="ZF_SWIM"/>
    <property type="match status" value="1"/>
</dbReference>
<evidence type="ECO:0000313" key="4">
    <source>
        <dbReference type="Proteomes" id="UP000813463"/>
    </source>
</evidence>
<name>A0ABM3R3L5_SPIOL</name>
<evidence type="ECO:0000259" key="3">
    <source>
        <dbReference type="PROSITE" id="PS50966"/>
    </source>
</evidence>
<accession>A0ABM3R3L5</accession>
<feature type="domain" description="SWIM-type" evidence="3">
    <location>
        <begin position="518"/>
        <end position="556"/>
    </location>
</feature>
<dbReference type="PANTHER" id="PTHR47718">
    <property type="entry name" value="OS01G0519700 PROTEIN"/>
    <property type="match status" value="1"/>
</dbReference>
<keyword evidence="1" id="KW-0479">Metal-binding</keyword>
<keyword evidence="4" id="KW-1185">Reference proteome</keyword>
<dbReference type="InterPro" id="IPR018289">
    <property type="entry name" value="MULE_transposase_dom"/>
</dbReference>
<dbReference type="Proteomes" id="UP000813463">
    <property type="component" value="Chromosome 1"/>
</dbReference>
<gene>
    <name evidence="5" type="primary">LOC130465462</name>
</gene>
<organism evidence="4 5">
    <name type="scientific">Spinacia oleracea</name>
    <name type="common">Spinach</name>
    <dbReference type="NCBI Taxonomy" id="3562"/>
    <lineage>
        <taxon>Eukaryota</taxon>
        <taxon>Viridiplantae</taxon>
        <taxon>Streptophyta</taxon>
        <taxon>Embryophyta</taxon>
        <taxon>Tracheophyta</taxon>
        <taxon>Spermatophyta</taxon>
        <taxon>Magnoliopsida</taxon>
        <taxon>eudicotyledons</taxon>
        <taxon>Gunneridae</taxon>
        <taxon>Pentapetalae</taxon>
        <taxon>Caryophyllales</taxon>
        <taxon>Chenopodiaceae</taxon>
        <taxon>Chenopodioideae</taxon>
        <taxon>Anserineae</taxon>
        <taxon>Spinacia</taxon>
    </lineage>
</organism>
<evidence type="ECO:0000313" key="5">
    <source>
        <dbReference type="RefSeq" id="XP_056690208.1"/>
    </source>
</evidence>
<dbReference type="InterPro" id="IPR004330">
    <property type="entry name" value="FAR1_DNA_bnd_dom"/>
</dbReference>
<dbReference type="PANTHER" id="PTHR47718:SF17">
    <property type="entry name" value="PROTEIN FAR1-RELATED SEQUENCE 5-LIKE"/>
    <property type="match status" value="1"/>
</dbReference>
<feature type="compositionally biased region" description="Polar residues" evidence="2">
    <location>
        <begin position="742"/>
        <end position="762"/>
    </location>
</feature>
<sequence length="910" mass="103758">MNKEVSLFVEGSESMLMMKEAKNEDEAYDLYNEYAFSKGFGIRVWKGRKRQNSELYTMKRFLCSCEGIKDKKRKRTRSYARLDTRTGCTAFVQFSIGKDGVWTVVNHNMIYNHAMVPLNKRHLIRSQRKVSKETLYFMSTLKASGVKVSDTLRVLRKEVGGSPMVGFKASDAYNALSRAKANKLEGHDCHQLIKYFAQRNSSEEGFYYDFELSEEEGLLSFFWRDGRMKRDYDYFGDLLVFDTTYRTNKYDMICAPFVGMNHHSNNVMFGMGFVINEKTESFNWLFQTFLTSMGGKPPITIMTDQAPSIAAGIRNFFPDARHRLCTWHIGENSKKHIGQYRALDGFCDIFNYLLKYCETAAEFEYHWPRMLTHYKCVENPWLKNLYKIREMWCPIYSKNYWSGGVLSSQRCETTNKSVSHRLDKTQGLCDFYHVFLDVISEWRSKDNGHDYRNWKGRPEVAAANCGILFHARKIYTIEAYVFFEEQFLKGMACSQEEKRGNTATEKSYYVWRPKKDLIKHEVQFNQETFAVDCTCQYFTEMGFLCSHVLRIYHVHCVPEIPNLYILKRWTKAAMCSHLVEDDGEKSNIVAASVWRAQTLRNFVKLVMSSQDSLQARAEVDSAFGLLKEKVESIRGTVDFSNPKEAKGNWRRRKAKFTDATRFKAQSAVMELDEVGAPVIFSNSLNDSSDLVVLDPSLFQVDASFLKPPPKYFRRGAVVDKNVESSDKENNSTNETSNDSYVHGSTKTDACTKVNAPSATKAPSANKAPLATKGTSATKAKKDKQRYEYDIRNAFDLGLSPSPMVTKVSSVTKAPSCTEAKAQGPIHASEIIQVVPKVQGSIQAEKITQVGPKVQGPKVSLVTKPPLGTKGSHQSAIDQAYLKFKYDAFLALFDESMAAEEAIKSQGFSNY</sequence>
<dbReference type="RefSeq" id="XP_056690208.1">
    <property type="nucleotide sequence ID" value="XM_056834230.1"/>
</dbReference>
<keyword evidence="1" id="KW-0863">Zinc-finger</keyword>
<dbReference type="Pfam" id="PF10551">
    <property type="entry name" value="MULE"/>
    <property type="match status" value="1"/>
</dbReference>
<dbReference type="Pfam" id="PF03101">
    <property type="entry name" value="FAR1"/>
    <property type="match status" value="1"/>
</dbReference>
<proteinExistence type="predicted"/>
<feature type="compositionally biased region" description="Low complexity" evidence="2">
    <location>
        <begin position="730"/>
        <end position="739"/>
    </location>
</feature>
<reference evidence="5" key="2">
    <citation type="submission" date="2025-08" db="UniProtKB">
        <authorList>
            <consortium name="RefSeq"/>
        </authorList>
    </citation>
    <scope>IDENTIFICATION</scope>
    <source>
        <tissue evidence="5">Leaf</tissue>
    </source>
</reference>
<protein>
    <submittedName>
        <fullName evidence="5">Protein FAR1-RELATED SEQUENCE 5-like</fullName>
    </submittedName>
</protein>
<dbReference type="InterPro" id="IPR007527">
    <property type="entry name" value="Znf_SWIM"/>
</dbReference>
<feature type="region of interest" description="Disordered" evidence="2">
    <location>
        <begin position="722"/>
        <end position="782"/>
    </location>
</feature>
<reference evidence="4" key="1">
    <citation type="journal article" date="2021" name="Nat. Commun.">
        <title>Genomic analyses provide insights into spinach domestication and the genetic basis of agronomic traits.</title>
        <authorList>
            <person name="Cai X."/>
            <person name="Sun X."/>
            <person name="Xu C."/>
            <person name="Sun H."/>
            <person name="Wang X."/>
            <person name="Ge C."/>
            <person name="Zhang Z."/>
            <person name="Wang Q."/>
            <person name="Fei Z."/>
            <person name="Jiao C."/>
            <person name="Wang Q."/>
        </authorList>
    </citation>
    <scope>NUCLEOTIDE SEQUENCE [LARGE SCALE GENOMIC DNA]</scope>
    <source>
        <strain evidence="4">cv. Varoflay</strain>
    </source>
</reference>
<dbReference type="GeneID" id="130465462"/>
<keyword evidence="1" id="KW-0862">Zinc</keyword>